<sequence>PRCMTHPDTLRNKYHSSILLTVSSQEEIDMLLRHQGNIFLYGRYTSFSRYQDLKPLKQCNNCWSYSHHTSQCDLPAKCKICAGPHADTQHVCTE</sequence>
<feature type="non-terminal residue" evidence="1">
    <location>
        <position position="94"/>
    </location>
</feature>
<protein>
    <submittedName>
        <fullName evidence="1">Uncharacterized protein</fullName>
    </submittedName>
</protein>
<keyword evidence="2" id="KW-1185">Reference proteome</keyword>
<evidence type="ECO:0000313" key="1">
    <source>
        <dbReference type="EMBL" id="KAH7917681.1"/>
    </source>
</evidence>
<dbReference type="Proteomes" id="UP000790709">
    <property type="component" value="Unassembled WGS sequence"/>
</dbReference>
<accession>A0ACB8AWA5</accession>
<organism evidence="1 2">
    <name type="scientific">Leucogyrophana mollusca</name>
    <dbReference type="NCBI Taxonomy" id="85980"/>
    <lineage>
        <taxon>Eukaryota</taxon>
        <taxon>Fungi</taxon>
        <taxon>Dikarya</taxon>
        <taxon>Basidiomycota</taxon>
        <taxon>Agaricomycotina</taxon>
        <taxon>Agaricomycetes</taxon>
        <taxon>Agaricomycetidae</taxon>
        <taxon>Boletales</taxon>
        <taxon>Boletales incertae sedis</taxon>
        <taxon>Leucogyrophana</taxon>
    </lineage>
</organism>
<name>A0ACB8AWA5_9AGAM</name>
<comment type="caution">
    <text evidence="1">The sequence shown here is derived from an EMBL/GenBank/DDBJ whole genome shotgun (WGS) entry which is preliminary data.</text>
</comment>
<proteinExistence type="predicted"/>
<gene>
    <name evidence="1" type="ORF">BV22DRAFT_990276</name>
</gene>
<reference evidence="1" key="1">
    <citation type="journal article" date="2021" name="New Phytol.">
        <title>Evolutionary innovations through gain and loss of genes in the ectomycorrhizal Boletales.</title>
        <authorList>
            <person name="Wu G."/>
            <person name="Miyauchi S."/>
            <person name="Morin E."/>
            <person name="Kuo A."/>
            <person name="Drula E."/>
            <person name="Varga T."/>
            <person name="Kohler A."/>
            <person name="Feng B."/>
            <person name="Cao Y."/>
            <person name="Lipzen A."/>
            <person name="Daum C."/>
            <person name="Hundley H."/>
            <person name="Pangilinan J."/>
            <person name="Johnson J."/>
            <person name="Barry K."/>
            <person name="LaButti K."/>
            <person name="Ng V."/>
            <person name="Ahrendt S."/>
            <person name="Min B."/>
            <person name="Choi I.G."/>
            <person name="Park H."/>
            <person name="Plett J.M."/>
            <person name="Magnuson J."/>
            <person name="Spatafora J.W."/>
            <person name="Nagy L.G."/>
            <person name="Henrissat B."/>
            <person name="Grigoriev I.V."/>
            <person name="Yang Z.L."/>
            <person name="Xu J."/>
            <person name="Martin F.M."/>
        </authorList>
    </citation>
    <scope>NUCLEOTIDE SEQUENCE</scope>
    <source>
        <strain evidence="1">KUC20120723A-06</strain>
    </source>
</reference>
<feature type="non-terminal residue" evidence="1">
    <location>
        <position position="1"/>
    </location>
</feature>
<evidence type="ECO:0000313" key="2">
    <source>
        <dbReference type="Proteomes" id="UP000790709"/>
    </source>
</evidence>
<dbReference type="EMBL" id="MU266970">
    <property type="protein sequence ID" value="KAH7917681.1"/>
    <property type="molecule type" value="Genomic_DNA"/>
</dbReference>